<dbReference type="RefSeq" id="WP_069605819.1">
    <property type="nucleotide sequence ID" value="NZ_CP015217.1"/>
</dbReference>
<dbReference type="Proteomes" id="UP000094197">
    <property type="component" value="Chromosome 1"/>
</dbReference>
<dbReference type="AlphaFoldDB" id="A0A1D7USG6"/>
<organism evidence="1 2">
    <name type="scientific">Leptospira tipperaryensis</name>
    <dbReference type="NCBI Taxonomy" id="2564040"/>
    <lineage>
        <taxon>Bacteria</taxon>
        <taxon>Pseudomonadati</taxon>
        <taxon>Spirochaetota</taxon>
        <taxon>Spirochaetia</taxon>
        <taxon>Leptospirales</taxon>
        <taxon>Leptospiraceae</taxon>
        <taxon>Leptospira</taxon>
    </lineage>
</organism>
<dbReference type="EMBL" id="CP015217">
    <property type="protein sequence ID" value="AOP32569.1"/>
    <property type="molecule type" value="Genomic_DNA"/>
</dbReference>
<accession>A0A1D7USG6</accession>
<dbReference type="KEGG" id="laj:A0128_00960"/>
<keyword evidence="2" id="KW-1185">Reference proteome</keyword>
<name>A0A1D7USG6_9LEPT</name>
<evidence type="ECO:0000313" key="2">
    <source>
        <dbReference type="Proteomes" id="UP000094197"/>
    </source>
</evidence>
<reference evidence="1 2" key="1">
    <citation type="submission" date="2016-04" db="EMBL/GenBank/DDBJ databases">
        <title>Complete genome seqeunce of Leptospira alstonii serovar Room22.</title>
        <authorList>
            <person name="Nally J.E."/>
            <person name="Bayles D.O."/>
            <person name="Hurley D."/>
            <person name="Fanning S."/>
            <person name="McMahon B.J."/>
            <person name="Arent Z."/>
        </authorList>
    </citation>
    <scope>NUCLEOTIDE SEQUENCE [LARGE SCALE GENOMIC DNA]</scope>
    <source>
        <strain evidence="1 2">GWTS #1</strain>
    </source>
</reference>
<sequence length="123" mass="14334">MSQFYVLKNSDTLQRLSAKFYGKWELWRLILDKNSQVEDWKNLKPGIRIEIPDPLTEDVFHTIQIGDTYESISLLYYGTEHFSGKIREDNENIQPYENIGSDLFVGALISSIELKSAVRRNSF</sequence>
<gene>
    <name evidence="1" type="ORF">A0128_00960</name>
</gene>
<protein>
    <submittedName>
        <fullName evidence="1">Phage tail protein</fullName>
    </submittedName>
</protein>
<dbReference type="Gene3D" id="3.10.350.10">
    <property type="entry name" value="LysM domain"/>
    <property type="match status" value="1"/>
</dbReference>
<proteinExistence type="predicted"/>
<dbReference type="OrthoDB" id="335064at2"/>
<dbReference type="InterPro" id="IPR036779">
    <property type="entry name" value="LysM_dom_sf"/>
</dbReference>
<evidence type="ECO:0000313" key="1">
    <source>
        <dbReference type="EMBL" id="AOP32569.1"/>
    </source>
</evidence>